<reference evidence="1 2" key="1">
    <citation type="journal article" date="2018" name="Front. Plant Sci.">
        <title>Red Clover (Trifolium pratense) and Zigzag Clover (T. medium) - A Picture of Genomic Similarities and Differences.</title>
        <authorList>
            <person name="Dluhosova J."/>
            <person name="Istvanek J."/>
            <person name="Nedelnik J."/>
            <person name="Repkova J."/>
        </authorList>
    </citation>
    <scope>NUCLEOTIDE SEQUENCE [LARGE SCALE GENOMIC DNA]</scope>
    <source>
        <strain evidence="2">cv. 10/8</strain>
        <tissue evidence="1">Leaf</tissue>
    </source>
</reference>
<evidence type="ECO:0000313" key="1">
    <source>
        <dbReference type="EMBL" id="MCH83029.1"/>
    </source>
</evidence>
<protein>
    <submittedName>
        <fullName evidence="1">Serine/threonine protein kinase SRPK1</fullName>
    </submittedName>
</protein>
<name>A0A392M725_9FABA</name>
<keyword evidence="1" id="KW-0808">Transferase</keyword>
<organism evidence="1 2">
    <name type="scientific">Trifolium medium</name>
    <dbReference type="NCBI Taxonomy" id="97028"/>
    <lineage>
        <taxon>Eukaryota</taxon>
        <taxon>Viridiplantae</taxon>
        <taxon>Streptophyta</taxon>
        <taxon>Embryophyta</taxon>
        <taxon>Tracheophyta</taxon>
        <taxon>Spermatophyta</taxon>
        <taxon>Magnoliopsida</taxon>
        <taxon>eudicotyledons</taxon>
        <taxon>Gunneridae</taxon>
        <taxon>Pentapetalae</taxon>
        <taxon>rosids</taxon>
        <taxon>fabids</taxon>
        <taxon>Fabales</taxon>
        <taxon>Fabaceae</taxon>
        <taxon>Papilionoideae</taxon>
        <taxon>50 kb inversion clade</taxon>
        <taxon>NPAAA clade</taxon>
        <taxon>Hologalegina</taxon>
        <taxon>IRL clade</taxon>
        <taxon>Trifolieae</taxon>
        <taxon>Trifolium</taxon>
    </lineage>
</organism>
<comment type="caution">
    <text evidence="1">The sequence shown here is derived from an EMBL/GenBank/DDBJ whole genome shotgun (WGS) entry which is preliminary data.</text>
</comment>
<keyword evidence="1" id="KW-0723">Serine/threonine-protein kinase</keyword>
<sequence length="167" mass="19500">MSSSFHHSAFISSENIYSTRSSFFDGDDGIDFQVDKDGRVLNKESLFEVQKKIYIKHHRVRGMIVEAIPYSEYIKVAGTSSVKIIFESLCSTYEESQQMKKAKDVSKEEKVKSTIKKSLTATWKDLDMSLDSEDSVERDKKDVQKNKSLEYSFNVFIFFHFEWQFQK</sequence>
<keyword evidence="1" id="KW-0418">Kinase</keyword>
<evidence type="ECO:0000313" key="2">
    <source>
        <dbReference type="Proteomes" id="UP000265520"/>
    </source>
</evidence>
<proteinExistence type="predicted"/>
<keyword evidence="2" id="KW-1185">Reference proteome</keyword>
<dbReference type="Proteomes" id="UP000265520">
    <property type="component" value="Unassembled WGS sequence"/>
</dbReference>
<accession>A0A392M725</accession>
<dbReference type="EMBL" id="LXQA010004547">
    <property type="protein sequence ID" value="MCH83029.1"/>
    <property type="molecule type" value="Genomic_DNA"/>
</dbReference>
<dbReference type="AlphaFoldDB" id="A0A392M725"/>
<dbReference type="GO" id="GO:0004674">
    <property type="term" value="F:protein serine/threonine kinase activity"/>
    <property type="evidence" value="ECO:0007669"/>
    <property type="project" value="UniProtKB-KW"/>
</dbReference>
<gene>
    <name evidence="1" type="ORF">A2U01_0003843</name>
</gene>